<evidence type="ECO:0000256" key="3">
    <source>
        <dbReference type="ARBA" id="ARBA00023157"/>
    </source>
</evidence>
<evidence type="ECO:0000256" key="1">
    <source>
        <dbReference type="ARBA" id="ARBA00008455"/>
    </source>
</evidence>
<feature type="region of interest" description="Disordered" evidence="4">
    <location>
        <begin position="32"/>
        <end position="69"/>
    </location>
</feature>
<name>A0A368RJM4_SETIT</name>
<protein>
    <recommendedName>
        <fullName evidence="6">Peptidase C1A papain C-terminal domain-containing protein</fullName>
    </recommendedName>
</protein>
<gene>
    <name evidence="7" type="ORF">SETIT_6G080000v2</name>
</gene>
<feature type="signal peptide" evidence="5">
    <location>
        <begin position="1"/>
        <end position="22"/>
    </location>
</feature>
<feature type="compositionally biased region" description="Pro residues" evidence="4">
    <location>
        <begin position="45"/>
        <end position="58"/>
    </location>
</feature>
<dbReference type="InterPro" id="IPR013128">
    <property type="entry name" value="Peptidase_C1A"/>
</dbReference>
<dbReference type="GO" id="GO:0006508">
    <property type="term" value="P:proteolysis"/>
    <property type="evidence" value="ECO:0007669"/>
    <property type="project" value="InterPro"/>
</dbReference>
<dbReference type="InterPro" id="IPR000169">
    <property type="entry name" value="Pept_cys_AS"/>
</dbReference>
<dbReference type="SMART" id="SM00645">
    <property type="entry name" value="Pept_C1"/>
    <property type="match status" value="1"/>
</dbReference>
<sequence>MAATGRITGCVFVLAILVCAEACITPDARAGAVVEPDRRRRRSPPRSPAPRPRPSPPPRRNDDGPLPEAVDWRQRGAVTLPKDQGNLGSCWAFAAVAAIEGLHKIRTGRLVALSAQQVVDCSGIKERRSPRNAFEWIKSNGGITSEANYPYVGREGTCVDGKLKNFAAQITGYKRTDNASELALMAARWRGSPSPSAWPSTRLSSRSTRLAPSTTAATNKLWFPVFALPLSLPRPLCHFPSPTGAIQLHLLLFLPLLRGAVHSSRRRLPLVASWLAWVRCESAGLILARRAKGRPCLD</sequence>
<dbReference type="InterPro" id="IPR039417">
    <property type="entry name" value="Peptidase_C1A_papain-like"/>
</dbReference>
<dbReference type="STRING" id="4555.A0A368RJM4"/>
<keyword evidence="2 5" id="KW-0732">Signal</keyword>
<evidence type="ECO:0000256" key="4">
    <source>
        <dbReference type="SAM" id="MobiDB-lite"/>
    </source>
</evidence>
<dbReference type="Pfam" id="PF00112">
    <property type="entry name" value="Peptidase_C1"/>
    <property type="match status" value="1"/>
</dbReference>
<reference evidence="7" key="2">
    <citation type="submission" date="2015-07" db="EMBL/GenBank/DDBJ databases">
        <authorList>
            <person name="Noorani M."/>
        </authorList>
    </citation>
    <scope>NUCLEOTIDE SEQUENCE</scope>
    <source>
        <strain evidence="7">Yugu1</strain>
    </source>
</reference>
<dbReference type="OrthoDB" id="10253408at2759"/>
<dbReference type="SUPFAM" id="SSF54001">
    <property type="entry name" value="Cysteine proteinases"/>
    <property type="match status" value="1"/>
</dbReference>
<reference evidence="7" key="1">
    <citation type="journal article" date="2012" name="Nat. Biotechnol.">
        <title>Reference genome sequence of the model plant Setaria.</title>
        <authorList>
            <person name="Bennetzen J.L."/>
            <person name="Schmutz J."/>
            <person name="Wang H."/>
            <person name="Percifield R."/>
            <person name="Hawkins J."/>
            <person name="Pontaroli A.C."/>
            <person name="Estep M."/>
            <person name="Feng L."/>
            <person name="Vaughn J.N."/>
            <person name="Grimwood J."/>
            <person name="Jenkins J."/>
            <person name="Barry K."/>
            <person name="Lindquist E."/>
            <person name="Hellsten U."/>
            <person name="Deshpande S."/>
            <person name="Wang X."/>
            <person name="Wu X."/>
            <person name="Mitros T."/>
            <person name="Triplett J."/>
            <person name="Yang X."/>
            <person name="Ye C.Y."/>
            <person name="Mauro-Herrera M."/>
            <person name="Wang L."/>
            <person name="Li P."/>
            <person name="Sharma M."/>
            <person name="Sharma R."/>
            <person name="Ronald P.C."/>
            <person name="Panaud O."/>
            <person name="Kellogg E.A."/>
            <person name="Brutnell T.P."/>
            <person name="Doust A.N."/>
            <person name="Tuskan G.A."/>
            <person name="Rokhsar D."/>
            <person name="Devos K.M."/>
        </authorList>
    </citation>
    <scope>NUCLEOTIDE SEQUENCE [LARGE SCALE GENOMIC DNA]</scope>
    <source>
        <strain evidence="7">Yugu1</strain>
    </source>
</reference>
<dbReference type="CDD" id="cd02248">
    <property type="entry name" value="Peptidase_C1A"/>
    <property type="match status" value="1"/>
</dbReference>
<dbReference type="EMBL" id="CM003533">
    <property type="protein sequence ID" value="RCV30260.1"/>
    <property type="molecule type" value="Genomic_DNA"/>
</dbReference>
<dbReference type="InterPro" id="IPR038765">
    <property type="entry name" value="Papain-like_cys_pep_sf"/>
</dbReference>
<dbReference type="EMBL" id="CM003533">
    <property type="protein sequence ID" value="RCV30258.1"/>
    <property type="molecule type" value="Genomic_DNA"/>
</dbReference>
<dbReference type="EMBL" id="CM003533">
    <property type="protein sequence ID" value="RCV30259.1"/>
    <property type="molecule type" value="Genomic_DNA"/>
</dbReference>
<organism evidence="7">
    <name type="scientific">Setaria italica</name>
    <name type="common">Foxtail millet</name>
    <name type="synonym">Panicum italicum</name>
    <dbReference type="NCBI Taxonomy" id="4555"/>
    <lineage>
        <taxon>Eukaryota</taxon>
        <taxon>Viridiplantae</taxon>
        <taxon>Streptophyta</taxon>
        <taxon>Embryophyta</taxon>
        <taxon>Tracheophyta</taxon>
        <taxon>Spermatophyta</taxon>
        <taxon>Magnoliopsida</taxon>
        <taxon>Liliopsida</taxon>
        <taxon>Poales</taxon>
        <taxon>Poaceae</taxon>
        <taxon>PACMAD clade</taxon>
        <taxon>Panicoideae</taxon>
        <taxon>Panicodae</taxon>
        <taxon>Paniceae</taxon>
        <taxon>Cenchrinae</taxon>
        <taxon>Setaria</taxon>
    </lineage>
</organism>
<feature type="domain" description="Peptidase C1A papain C-terminal" evidence="6">
    <location>
        <begin position="66"/>
        <end position="218"/>
    </location>
</feature>
<dbReference type="Gene3D" id="3.90.70.10">
    <property type="entry name" value="Cysteine proteinases"/>
    <property type="match status" value="1"/>
</dbReference>
<dbReference type="AlphaFoldDB" id="A0A368RJM4"/>
<accession>A0A368RJM4</accession>
<evidence type="ECO:0000313" key="7">
    <source>
        <dbReference type="EMBL" id="RCV30258.1"/>
    </source>
</evidence>
<evidence type="ECO:0000256" key="2">
    <source>
        <dbReference type="ARBA" id="ARBA00022729"/>
    </source>
</evidence>
<evidence type="ECO:0000256" key="5">
    <source>
        <dbReference type="SAM" id="SignalP"/>
    </source>
</evidence>
<dbReference type="PROSITE" id="PS00139">
    <property type="entry name" value="THIOL_PROTEASE_CYS"/>
    <property type="match status" value="1"/>
</dbReference>
<feature type="chain" id="PRO_5033355440" description="Peptidase C1A papain C-terminal domain-containing protein" evidence="5">
    <location>
        <begin position="23"/>
        <end position="298"/>
    </location>
</feature>
<dbReference type="InterPro" id="IPR000668">
    <property type="entry name" value="Peptidase_C1A_C"/>
</dbReference>
<dbReference type="PANTHER" id="PTHR12411">
    <property type="entry name" value="CYSTEINE PROTEASE FAMILY C1-RELATED"/>
    <property type="match status" value="1"/>
</dbReference>
<evidence type="ECO:0000259" key="6">
    <source>
        <dbReference type="SMART" id="SM00645"/>
    </source>
</evidence>
<keyword evidence="3" id="KW-1015">Disulfide bond</keyword>
<dbReference type="GO" id="GO:0008234">
    <property type="term" value="F:cysteine-type peptidase activity"/>
    <property type="evidence" value="ECO:0007669"/>
    <property type="project" value="InterPro"/>
</dbReference>
<proteinExistence type="inferred from homology"/>
<comment type="similarity">
    <text evidence="1">Belongs to the peptidase C1 family.</text>
</comment>